<organism evidence="2 3">
    <name type="scientific">Massariosphaeria phaeospora</name>
    <dbReference type="NCBI Taxonomy" id="100035"/>
    <lineage>
        <taxon>Eukaryota</taxon>
        <taxon>Fungi</taxon>
        <taxon>Dikarya</taxon>
        <taxon>Ascomycota</taxon>
        <taxon>Pezizomycotina</taxon>
        <taxon>Dothideomycetes</taxon>
        <taxon>Pleosporomycetidae</taxon>
        <taxon>Pleosporales</taxon>
        <taxon>Pleosporales incertae sedis</taxon>
        <taxon>Massariosphaeria</taxon>
    </lineage>
</organism>
<evidence type="ECO:0000313" key="3">
    <source>
        <dbReference type="Proteomes" id="UP000481861"/>
    </source>
</evidence>
<reference evidence="2 3" key="1">
    <citation type="submission" date="2020-01" db="EMBL/GenBank/DDBJ databases">
        <authorList>
            <consortium name="DOE Joint Genome Institute"/>
            <person name="Haridas S."/>
            <person name="Albert R."/>
            <person name="Binder M."/>
            <person name="Bloem J."/>
            <person name="Labutti K."/>
            <person name="Salamov A."/>
            <person name="Andreopoulos B."/>
            <person name="Baker S.E."/>
            <person name="Barry K."/>
            <person name="Bills G."/>
            <person name="Bluhm B.H."/>
            <person name="Cannon C."/>
            <person name="Castanera R."/>
            <person name="Culley D.E."/>
            <person name="Daum C."/>
            <person name="Ezra D."/>
            <person name="Gonzalez J.B."/>
            <person name="Henrissat B."/>
            <person name="Kuo A."/>
            <person name="Liang C."/>
            <person name="Lipzen A."/>
            <person name="Lutzoni F."/>
            <person name="Magnuson J."/>
            <person name="Mondo S."/>
            <person name="Nolan M."/>
            <person name="Ohm R."/>
            <person name="Pangilinan J."/>
            <person name="Park H.-J.H."/>
            <person name="Ramirez L."/>
            <person name="Alfaro M."/>
            <person name="Sun H."/>
            <person name="Tritt A."/>
            <person name="Yoshinaga Y."/>
            <person name="Zwiers L.-H.L."/>
            <person name="Turgeon B.G."/>
            <person name="Goodwin S.B."/>
            <person name="Spatafora J.W."/>
            <person name="Crous P.W."/>
            <person name="Grigoriev I.V."/>
        </authorList>
    </citation>
    <scope>NUCLEOTIDE SEQUENCE [LARGE SCALE GENOMIC DNA]</scope>
    <source>
        <strain evidence="2 3">CBS 611.86</strain>
    </source>
</reference>
<proteinExistence type="predicted"/>
<keyword evidence="3" id="KW-1185">Reference proteome</keyword>
<dbReference type="AlphaFoldDB" id="A0A7C8MQE6"/>
<protein>
    <submittedName>
        <fullName evidence="2">Uncharacterized protein</fullName>
    </submittedName>
</protein>
<evidence type="ECO:0000313" key="2">
    <source>
        <dbReference type="EMBL" id="KAF2874564.1"/>
    </source>
</evidence>
<name>A0A7C8MQE6_9PLEO</name>
<accession>A0A7C8MQE6</accession>
<evidence type="ECO:0000256" key="1">
    <source>
        <dbReference type="SAM" id="MobiDB-lite"/>
    </source>
</evidence>
<sequence length="152" mass="17756">MRGQAPLPQSADKALLFSRLGLTEHIHKLLLQQASAARDRLSWDPDNLTSQSRTEPGVTAPYRWDQLSETAKHREILSTVHKADDLTQPYYELGQYQTQVNQENWVARWYLWHSFRHRDNRNSRARQTATSGRPEHGGDSGRYYDPVYSEYR</sequence>
<dbReference type="Proteomes" id="UP000481861">
    <property type="component" value="Unassembled WGS sequence"/>
</dbReference>
<comment type="caution">
    <text evidence="2">The sequence shown here is derived from an EMBL/GenBank/DDBJ whole genome shotgun (WGS) entry which is preliminary data.</text>
</comment>
<dbReference type="EMBL" id="JAADJZ010000006">
    <property type="protein sequence ID" value="KAF2874564.1"/>
    <property type="molecule type" value="Genomic_DNA"/>
</dbReference>
<feature type="region of interest" description="Disordered" evidence="1">
    <location>
        <begin position="121"/>
        <end position="152"/>
    </location>
</feature>
<gene>
    <name evidence="2" type="ORF">BDV95DRAFT_604731</name>
</gene>
<dbReference type="OrthoDB" id="4502478at2759"/>